<evidence type="ECO:0000256" key="2">
    <source>
        <dbReference type="ARBA" id="ARBA00022741"/>
    </source>
</evidence>
<organism evidence="7 8">
    <name type="scientific">Melaminivora suipulveris</name>
    <dbReference type="NCBI Taxonomy" id="2109913"/>
    <lineage>
        <taxon>Bacteria</taxon>
        <taxon>Pseudomonadati</taxon>
        <taxon>Pseudomonadota</taxon>
        <taxon>Betaproteobacteria</taxon>
        <taxon>Burkholderiales</taxon>
        <taxon>Comamonadaceae</taxon>
        <taxon>Melaminivora</taxon>
    </lineage>
</organism>
<dbReference type="GO" id="GO:0005737">
    <property type="term" value="C:cytoplasm"/>
    <property type="evidence" value="ECO:0007669"/>
    <property type="project" value="UniProtKB-SubCell"/>
</dbReference>
<keyword evidence="2 5" id="KW-0547">Nucleotide-binding</keyword>
<sequence>MSVRQHLRLGLTGGIGSGKSTFAAMLHALGAGVVDADQLARSVTQAGGAAIDPIRRHFGSEFIDETGALHRERMRARAFTDAAARARLESIVHPLVGAAIAQAERAAAQAGHRLVVLDIPLLTESSRWARELDAVLVVDCMEHTQVERVRARSGLDEAAVRAIMATQSSRAARRGAADMVVFNDGLSLEQLRQLAHEAVARFGL</sequence>
<keyword evidence="5" id="KW-0808">Transferase</keyword>
<evidence type="ECO:0000256" key="1">
    <source>
        <dbReference type="ARBA" id="ARBA00009018"/>
    </source>
</evidence>
<dbReference type="PANTHER" id="PTHR10695:SF46">
    <property type="entry name" value="BIFUNCTIONAL COENZYME A SYNTHASE-RELATED"/>
    <property type="match status" value="1"/>
</dbReference>
<keyword evidence="8" id="KW-1185">Reference proteome</keyword>
<keyword evidence="4 5" id="KW-0173">Coenzyme A biosynthesis</keyword>
<gene>
    <name evidence="5" type="primary">coaE</name>
    <name evidence="7" type="ORF">C6568_04010</name>
</gene>
<proteinExistence type="inferred from homology"/>
<dbReference type="PANTHER" id="PTHR10695">
    <property type="entry name" value="DEPHOSPHO-COA KINASE-RELATED"/>
    <property type="match status" value="1"/>
</dbReference>
<dbReference type="Pfam" id="PF01121">
    <property type="entry name" value="CoaE"/>
    <property type="match status" value="1"/>
</dbReference>
<dbReference type="KEGG" id="mela:C6568_04010"/>
<dbReference type="EC" id="2.7.1.24" evidence="5 6"/>
<dbReference type="SUPFAM" id="SSF52540">
    <property type="entry name" value="P-loop containing nucleoside triphosphate hydrolases"/>
    <property type="match status" value="1"/>
</dbReference>
<dbReference type="HAMAP" id="MF_00376">
    <property type="entry name" value="Dephospho_CoA_kinase"/>
    <property type="match status" value="1"/>
</dbReference>
<dbReference type="NCBIfam" id="TIGR00152">
    <property type="entry name" value="dephospho-CoA kinase"/>
    <property type="match status" value="1"/>
</dbReference>
<dbReference type="AlphaFoldDB" id="A0A2R3Q9T8"/>
<name>A0A2R3Q9T8_9BURK</name>
<keyword evidence="5 7" id="KW-0418">Kinase</keyword>
<evidence type="ECO:0000256" key="4">
    <source>
        <dbReference type="ARBA" id="ARBA00022993"/>
    </source>
</evidence>
<comment type="subcellular location">
    <subcellularLocation>
        <location evidence="5">Cytoplasm</location>
    </subcellularLocation>
</comment>
<dbReference type="Proteomes" id="UP000237925">
    <property type="component" value="Chromosome"/>
</dbReference>
<dbReference type="InterPro" id="IPR027417">
    <property type="entry name" value="P-loop_NTPase"/>
</dbReference>
<evidence type="ECO:0000313" key="8">
    <source>
        <dbReference type="Proteomes" id="UP000237925"/>
    </source>
</evidence>
<evidence type="ECO:0000313" key="7">
    <source>
        <dbReference type="EMBL" id="AVO48521.1"/>
    </source>
</evidence>
<dbReference type="OrthoDB" id="9812943at2"/>
<dbReference type="GO" id="GO:0004140">
    <property type="term" value="F:dephospho-CoA kinase activity"/>
    <property type="evidence" value="ECO:0007669"/>
    <property type="project" value="UniProtKB-UniRule"/>
</dbReference>
<dbReference type="Gene3D" id="3.40.50.300">
    <property type="entry name" value="P-loop containing nucleotide triphosphate hydrolases"/>
    <property type="match status" value="1"/>
</dbReference>
<reference evidence="7 8" key="1">
    <citation type="submission" date="2018-03" db="EMBL/GenBank/DDBJ databases">
        <title>Genome sequencing of Melaminivora sp.</title>
        <authorList>
            <person name="Kim S.-J."/>
            <person name="Heo J."/>
            <person name="Ahn J.-H."/>
            <person name="Kwon S.-W."/>
        </authorList>
    </citation>
    <scope>NUCLEOTIDE SEQUENCE [LARGE SCALE GENOMIC DNA]</scope>
    <source>
        <strain evidence="7 8">SC2-9</strain>
    </source>
</reference>
<dbReference type="InterPro" id="IPR001977">
    <property type="entry name" value="Depp_CoAkinase"/>
</dbReference>
<comment type="function">
    <text evidence="5">Catalyzes the phosphorylation of the 3'-hydroxyl group of dephosphocoenzyme A to form coenzyme A.</text>
</comment>
<dbReference type="EMBL" id="CP027667">
    <property type="protein sequence ID" value="AVO48521.1"/>
    <property type="molecule type" value="Genomic_DNA"/>
</dbReference>
<comment type="pathway">
    <text evidence="5">Cofactor biosynthesis; coenzyme A biosynthesis; CoA from (R)-pantothenate: step 5/5.</text>
</comment>
<evidence type="ECO:0000256" key="3">
    <source>
        <dbReference type="ARBA" id="ARBA00022840"/>
    </source>
</evidence>
<comment type="similarity">
    <text evidence="1 5">Belongs to the CoaE family.</text>
</comment>
<dbReference type="UniPathway" id="UPA00241">
    <property type="reaction ID" value="UER00356"/>
</dbReference>
<dbReference type="RefSeq" id="WP_106683001.1">
    <property type="nucleotide sequence ID" value="NZ_CP027667.1"/>
</dbReference>
<keyword evidence="3 5" id="KW-0067">ATP-binding</keyword>
<evidence type="ECO:0000256" key="5">
    <source>
        <dbReference type="HAMAP-Rule" id="MF_00376"/>
    </source>
</evidence>
<keyword evidence="5" id="KW-0963">Cytoplasm</keyword>
<dbReference type="CDD" id="cd02022">
    <property type="entry name" value="DPCK"/>
    <property type="match status" value="1"/>
</dbReference>
<dbReference type="GO" id="GO:0005524">
    <property type="term" value="F:ATP binding"/>
    <property type="evidence" value="ECO:0007669"/>
    <property type="project" value="UniProtKB-UniRule"/>
</dbReference>
<dbReference type="PROSITE" id="PS51219">
    <property type="entry name" value="DPCK"/>
    <property type="match status" value="1"/>
</dbReference>
<comment type="catalytic activity">
    <reaction evidence="5">
        <text>3'-dephospho-CoA + ATP = ADP + CoA + H(+)</text>
        <dbReference type="Rhea" id="RHEA:18245"/>
        <dbReference type="ChEBI" id="CHEBI:15378"/>
        <dbReference type="ChEBI" id="CHEBI:30616"/>
        <dbReference type="ChEBI" id="CHEBI:57287"/>
        <dbReference type="ChEBI" id="CHEBI:57328"/>
        <dbReference type="ChEBI" id="CHEBI:456216"/>
        <dbReference type="EC" id="2.7.1.24"/>
    </reaction>
</comment>
<evidence type="ECO:0000256" key="6">
    <source>
        <dbReference type="NCBIfam" id="TIGR00152"/>
    </source>
</evidence>
<protein>
    <recommendedName>
        <fullName evidence="5 6">Dephospho-CoA kinase</fullName>
        <ecNumber evidence="5 6">2.7.1.24</ecNumber>
    </recommendedName>
    <alternativeName>
        <fullName evidence="5">Dephosphocoenzyme A kinase</fullName>
    </alternativeName>
</protein>
<feature type="binding site" evidence="5">
    <location>
        <begin position="16"/>
        <end position="21"/>
    </location>
    <ligand>
        <name>ATP</name>
        <dbReference type="ChEBI" id="CHEBI:30616"/>
    </ligand>
</feature>
<accession>A0A2R3Q9T8</accession>
<dbReference type="GO" id="GO:0015937">
    <property type="term" value="P:coenzyme A biosynthetic process"/>
    <property type="evidence" value="ECO:0007669"/>
    <property type="project" value="UniProtKB-UniRule"/>
</dbReference>